<evidence type="ECO:0000256" key="3">
    <source>
        <dbReference type="ARBA" id="ARBA00022670"/>
    </source>
</evidence>
<dbReference type="InterPro" id="IPR010275">
    <property type="entry name" value="MepK"/>
</dbReference>
<dbReference type="PANTHER" id="PTHR37425:SF1">
    <property type="entry name" value="OUTER MEMBRANE PROTEIN"/>
    <property type="match status" value="1"/>
</dbReference>
<keyword evidence="4" id="KW-0479">Metal-binding</keyword>
<evidence type="ECO:0000256" key="6">
    <source>
        <dbReference type="ARBA" id="ARBA00022801"/>
    </source>
</evidence>
<keyword evidence="6" id="KW-0378">Hydrolase</keyword>
<dbReference type="OrthoDB" id="9782994at2"/>
<protein>
    <recommendedName>
        <fullName evidence="11">Murein endopeptidase K</fullName>
    </recommendedName>
</protein>
<name>A0A2N5C4U0_9BURK</name>
<sequence length="188" mass="20463">MSESSSNQRRRFFHRAGAIALGAGLSTLAPRAALAALGPDARSLSFEHTHTGEHLSLVYAMGDQVLPQAQTSLNHFLRDHYSGTVGDIDPKLFVLLFALRREVGSEAPFQVISGYRCPITNERLRKTRGGGVAKHSLHMDGMAIDIRLPGVGLADLRDAAQSLQVGGVGFYKSENFVHVDTGRVRRWG</sequence>
<comment type="similarity">
    <text evidence="10">Belongs to the peptidase M15 family.</text>
</comment>
<dbReference type="InterPro" id="IPR009045">
    <property type="entry name" value="Zn_M74/Hedgehog-like"/>
</dbReference>
<dbReference type="GO" id="GO:0046872">
    <property type="term" value="F:metal ion binding"/>
    <property type="evidence" value="ECO:0007669"/>
    <property type="project" value="UniProtKB-KW"/>
</dbReference>
<dbReference type="PROSITE" id="PS51318">
    <property type="entry name" value="TAT"/>
    <property type="match status" value="1"/>
</dbReference>
<dbReference type="CDD" id="cd14844">
    <property type="entry name" value="Zn-DD-carboxypeptidase_like"/>
    <property type="match status" value="1"/>
</dbReference>
<evidence type="ECO:0000256" key="11">
    <source>
        <dbReference type="ARBA" id="ARBA00093666"/>
    </source>
</evidence>
<dbReference type="GO" id="GO:0006508">
    <property type="term" value="P:proteolysis"/>
    <property type="evidence" value="ECO:0007669"/>
    <property type="project" value="UniProtKB-KW"/>
</dbReference>
<comment type="caution">
    <text evidence="13">The sequence shown here is derived from an EMBL/GenBank/DDBJ whole genome shotgun (WGS) entry which is preliminary data.</text>
</comment>
<dbReference type="AlphaFoldDB" id="A0A2N5C4U0"/>
<reference evidence="13 14" key="1">
    <citation type="submission" date="2017-12" db="EMBL/GenBank/DDBJ databases">
        <title>Genome sequence of the active heterotrophic nitrifier-denitrifier, Cupriavidus pauculus UM1.</title>
        <authorList>
            <person name="Putonti C."/>
            <person name="Castignetti D."/>
        </authorList>
    </citation>
    <scope>NUCLEOTIDE SEQUENCE [LARGE SCALE GENOMIC DNA]</scope>
    <source>
        <strain evidence="13 14">UM1</strain>
    </source>
</reference>
<comment type="pathway">
    <text evidence="2">Cell wall biogenesis; cell wall polysaccharide biosynthesis.</text>
</comment>
<evidence type="ECO:0000313" key="13">
    <source>
        <dbReference type="EMBL" id="PLP97228.1"/>
    </source>
</evidence>
<dbReference type="PANTHER" id="PTHR37425">
    <property type="match status" value="1"/>
</dbReference>
<dbReference type="RefSeq" id="WP_101684755.1">
    <property type="nucleotide sequence ID" value="NZ_PJRP01000019.1"/>
</dbReference>
<organism evidence="13 14">
    <name type="scientific">Cupriavidus pauculus</name>
    <dbReference type="NCBI Taxonomy" id="82633"/>
    <lineage>
        <taxon>Bacteria</taxon>
        <taxon>Pseudomonadati</taxon>
        <taxon>Pseudomonadota</taxon>
        <taxon>Betaproteobacteria</taxon>
        <taxon>Burkholderiales</taxon>
        <taxon>Burkholderiaceae</taxon>
        <taxon>Cupriavidus</taxon>
    </lineage>
</organism>
<dbReference type="STRING" id="82633.GCA_000974605_01209"/>
<dbReference type="GO" id="GO:0008237">
    <property type="term" value="F:metallopeptidase activity"/>
    <property type="evidence" value="ECO:0007669"/>
    <property type="project" value="UniProtKB-KW"/>
</dbReference>
<dbReference type="SUPFAM" id="SSF55166">
    <property type="entry name" value="Hedgehog/DD-peptidase"/>
    <property type="match status" value="1"/>
</dbReference>
<evidence type="ECO:0000256" key="7">
    <source>
        <dbReference type="ARBA" id="ARBA00022833"/>
    </source>
</evidence>
<evidence type="ECO:0000256" key="8">
    <source>
        <dbReference type="ARBA" id="ARBA00023049"/>
    </source>
</evidence>
<gene>
    <name evidence="13" type="ORF">CYJ10_28335</name>
</gene>
<keyword evidence="9" id="KW-0961">Cell wall biogenesis/degradation</keyword>
<evidence type="ECO:0000256" key="10">
    <source>
        <dbReference type="ARBA" id="ARBA00093448"/>
    </source>
</evidence>
<dbReference type="Proteomes" id="UP000234341">
    <property type="component" value="Unassembled WGS sequence"/>
</dbReference>
<evidence type="ECO:0000256" key="12">
    <source>
        <dbReference type="SAM" id="SignalP"/>
    </source>
</evidence>
<dbReference type="Pfam" id="PF05951">
    <property type="entry name" value="Peptidase_M15_2"/>
    <property type="match status" value="1"/>
</dbReference>
<proteinExistence type="inferred from homology"/>
<keyword evidence="5 12" id="KW-0732">Signal</keyword>
<keyword evidence="3" id="KW-0645">Protease</keyword>
<dbReference type="Gene3D" id="3.30.1380.10">
    <property type="match status" value="1"/>
</dbReference>
<evidence type="ECO:0000313" key="14">
    <source>
        <dbReference type="Proteomes" id="UP000234341"/>
    </source>
</evidence>
<keyword evidence="8" id="KW-0482">Metalloprotease</keyword>
<dbReference type="EMBL" id="PJRP01000019">
    <property type="protein sequence ID" value="PLP97228.1"/>
    <property type="molecule type" value="Genomic_DNA"/>
</dbReference>
<comment type="cofactor">
    <cofactor evidence="1">
        <name>Zn(2+)</name>
        <dbReference type="ChEBI" id="CHEBI:29105"/>
    </cofactor>
</comment>
<evidence type="ECO:0000256" key="2">
    <source>
        <dbReference type="ARBA" id="ARBA00004776"/>
    </source>
</evidence>
<accession>A0A2N5C4U0</accession>
<evidence type="ECO:0000256" key="1">
    <source>
        <dbReference type="ARBA" id="ARBA00001947"/>
    </source>
</evidence>
<feature type="signal peptide" evidence="12">
    <location>
        <begin position="1"/>
        <end position="35"/>
    </location>
</feature>
<feature type="chain" id="PRO_5014917677" description="Murein endopeptidase K" evidence="12">
    <location>
        <begin position="36"/>
        <end position="188"/>
    </location>
</feature>
<evidence type="ECO:0000256" key="5">
    <source>
        <dbReference type="ARBA" id="ARBA00022729"/>
    </source>
</evidence>
<evidence type="ECO:0000256" key="4">
    <source>
        <dbReference type="ARBA" id="ARBA00022723"/>
    </source>
</evidence>
<dbReference type="InterPro" id="IPR006311">
    <property type="entry name" value="TAT_signal"/>
</dbReference>
<keyword evidence="7" id="KW-0862">Zinc</keyword>
<dbReference type="GO" id="GO:0071555">
    <property type="term" value="P:cell wall organization"/>
    <property type="evidence" value="ECO:0007669"/>
    <property type="project" value="UniProtKB-KW"/>
</dbReference>
<evidence type="ECO:0000256" key="9">
    <source>
        <dbReference type="ARBA" id="ARBA00023316"/>
    </source>
</evidence>